<dbReference type="EMBL" id="FQYP01000002">
    <property type="protein sequence ID" value="SHI59636.1"/>
    <property type="molecule type" value="Genomic_DNA"/>
</dbReference>
<dbReference type="GO" id="GO:0016491">
    <property type="term" value="F:oxidoreductase activity"/>
    <property type="evidence" value="ECO:0007669"/>
    <property type="project" value="UniProtKB-KW"/>
</dbReference>
<keyword evidence="3" id="KW-0274">FAD</keyword>
<dbReference type="PANTHER" id="PTHR46496:SF1">
    <property type="entry name" value="ZEAXANTHIN EPOXIDASE, CHLOROPLASTIC"/>
    <property type="match status" value="1"/>
</dbReference>
<keyword evidence="7" id="KW-1185">Reference proteome</keyword>
<proteinExistence type="predicted"/>
<keyword evidence="4" id="KW-0560">Oxidoreductase</keyword>
<dbReference type="RefSeq" id="WP_073314629.1">
    <property type="nucleotide sequence ID" value="NZ_FQYP01000002.1"/>
</dbReference>
<name>A0A1M6CF76_9FLAO</name>
<dbReference type="Pfam" id="PF01494">
    <property type="entry name" value="FAD_binding_3"/>
    <property type="match status" value="1"/>
</dbReference>
<evidence type="ECO:0000256" key="1">
    <source>
        <dbReference type="ARBA" id="ARBA00001974"/>
    </source>
</evidence>
<evidence type="ECO:0000259" key="5">
    <source>
        <dbReference type="Pfam" id="PF01494"/>
    </source>
</evidence>
<comment type="cofactor">
    <cofactor evidence="1">
        <name>FAD</name>
        <dbReference type="ChEBI" id="CHEBI:57692"/>
    </cofactor>
</comment>
<organism evidence="6 7">
    <name type="scientific">Aquimarina spongiae</name>
    <dbReference type="NCBI Taxonomy" id="570521"/>
    <lineage>
        <taxon>Bacteria</taxon>
        <taxon>Pseudomonadati</taxon>
        <taxon>Bacteroidota</taxon>
        <taxon>Flavobacteriia</taxon>
        <taxon>Flavobacteriales</taxon>
        <taxon>Flavobacteriaceae</taxon>
        <taxon>Aquimarina</taxon>
    </lineage>
</organism>
<evidence type="ECO:0000256" key="3">
    <source>
        <dbReference type="ARBA" id="ARBA00022827"/>
    </source>
</evidence>
<keyword evidence="2" id="KW-0285">Flavoprotein</keyword>
<gene>
    <name evidence="6" type="ORF">SAMN04488508_10287</name>
</gene>
<dbReference type="Gene3D" id="3.50.50.60">
    <property type="entry name" value="FAD/NAD(P)-binding domain"/>
    <property type="match status" value="1"/>
</dbReference>
<dbReference type="OrthoDB" id="9766816at2"/>
<dbReference type="InterPro" id="IPR002938">
    <property type="entry name" value="FAD-bd"/>
</dbReference>
<dbReference type="SUPFAM" id="SSF51905">
    <property type="entry name" value="FAD/NAD(P)-binding domain"/>
    <property type="match status" value="1"/>
</dbReference>
<dbReference type="PRINTS" id="PR00420">
    <property type="entry name" value="RNGMNOXGNASE"/>
</dbReference>
<dbReference type="GO" id="GO:0071949">
    <property type="term" value="F:FAD binding"/>
    <property type="evidence" value="ECO:0007669"/>
    <property type="project" value="InterPro"/>
</dbReference>
<dbReference type="InterPro" id="IPR036188">
    <property type="entry name" value="FAD/NAD-bd_sf"/>
</dbReference>
<protein>
    <submittedName>
        <fullName evidence="6">2-polyprenyl-6-methoxyphenol hydroxylase</fullName>
    </submittedName>
</protein>
<evidence type="ECO:0000256" key="2">
    <source>
        <dbReference type="ARBA" id="ARBA00022630"/>
    </source>
</evidence>
<sequence>MKYAIVGAGIGGLTTALALEKIGVDYEIFEKAPKIDEVGAGIWLAPNALSVLQYLDVLDEVKVKGNTINQITLAQADLAPISDNDQDFIEEEFGFTTIAIHRAALQQLLFDKIPKEKIHLGKGFQSYEEHPNGNIKVKFEDDTIIETNYLLGADGIHSKVRKQLFPESKIRYSGQTCWRGVANFEMTSEFQHRGMELWGNQIRFGISKIAENKVYWFAVALDSPNQKDNRDQLQQKLVEMFKEFDPIVTQLILSTPIEKIVRNDIIDLALLDHWHHDNICLIGDAAHATTPNMGQGGAQAIEDAYYLSKMIVNDQGNKHNFKIFEGKRKKKVTTIVNQSWSTGKMAHWKYGQGFRNFVLKRVPKKVLQKKMIEMYQI</sequence>
<evidence type="ECO:0000313" key="6">
    <source>
        <dbReference type="EMBL" id="SHI59636.1"/>
    </source>
</evidence>
<evidence type="ECO:0000256" key="4">
    <source>
        <dbReference type="ARBA" id="ARBA00023002"/>
    </source>
</evidence>
<dbReference type="PANTHER" id="PTHR46496">
    <property type="match status" value="1"/>
</dbReference>
<dbReference type="STRING" id="570521.SAMN04488508_10287"/>
<dbReference type="Proteomes" id="UP000184432">
    <property type="component" value="Unassembled WGS sequence"/>
</dbReference>
<evidence type="ECO:0000313" key="7">
    <source>
        <dbReference type="Proteomes" id="UP000184432"/>
    </source>
</evidence>
<feature type="domain" description="FAD-binding" evidence="5">
    <location>
        <begin position="4"/>
        <end position="312"/>
    </location>
</feature>
<accession>A0A1M6CF76</accession>
<dbReference type="AlphaFoldDB" id="A0A1M6CF76"/>
<reference evidence="7" key="1">
    <citation type="submission" date="2016-11" db="EMBL/GenBank/DDBJ databases">
        <authorList>
            <person name="Varghese N."/>
            <person name="Submissions S."/>
        </authorList>
    </citation>
    <scope>NUCLEOTIDE SEQUENCE [LARGE SCALE GENOMIC DNA]</scope>
    <source>
        <strain evidence="7">DSM 22623</strain>
    </source>
</reference>